<evidence type="ECO:0000256" key="1">
    <source>
        <dbReference type="ARBA" id="ARBA00022617"/>
    </source>
</evidence>
<proteinExistence type="predicted"/>
<dbReference type="InterPro" id="IPR036909">
    <property type="entry name" value="Cyt_c-like_dom_sf"/>
</dbReference>
<evidence type="ECO:0000313" key="7">
    <source>
        <dbReference type="Proteomes" id="UP000239735"/>
    </source>
</evidence>
<evidence type="ECO:0000256" key="2">
    <source>
        <dbReference type="ARBA" id="ARBA00022723"/>
    </source>
</evidence>
<evidence type="ECO:0000256" key="4">
    <source>
        <dbReference type="PROSITE-ProRule" id="PRU00433"/>
    </source>
</evidence>
<keyword evidence="3 4" id="KW-0408">Iron</keyword>
<gene>
    <name evidence="6" type="ORF">SBA5_220113</name>
</gene>
<evidence type="ECO:0000259" key="5">
    <source>
        <dbReference type="PROSITE" id="PS51007"/>
    </source>
</evidence>
<accession>A0A2N9L7J3</accession>
<dbReference type="PROSITE" id="PS51007">
    <property type="entry name" value="CYTC"/>
    <property type="match status" value="1"/>
</dbReference>
<organism evidence="6 7">
    <name type="scientific">Candidatus Sulfuritelmatomonas gaucii</name>
    <dbReference type="NCBI Taxonomy" id="2043161"/>
    <lineage>
        <taxon>Bacteria</taxon>
        <taxon>Pseudomonadati</taxon>
        <taxon>Acidobacteriota</taxon>
        <taxon>Terriglobia</taxon>
        <taxon>Terriglobales</taxon>
        <taxon>Acidobacteriaceae</taxon>
        <taxon>Candidatus Sulfuritelmatomonas</taxon>
    </lineage>
</organism>
<dbReference type="OrthoDB" id="122295at2"/>
<evidence type="ECO:0000256" key="3">
    <source>
        <dbReference type="ARBA" id="ARBA00023004"/>
    </source>
</evidence>
<dbReference type="AlphaFoldDB" id="A0A2N9L7J3"/>
<name>A0A2N9L7J3_9BACT</name>
<dbReference type="GO" id="GO:0020037">
    <property type="term" value="F:heme binding"/>
    <property type="evidence" value="ECO:0007669"/>
    <property type="project" value="InterPro"/>
</dbReference>
<dbReference type="InterPro" id="IPR009056">
    <property type="entry name" value="Cyt_c-like_dom"/>
</dbReference>
<evidence type="ECO:0000313" key="6">
    <source>
        <dbReference type="EMBL" id="SPE19267.1"/>
    </source>
</evidence>
<keyword evidence="1 4" id="KW-0349">Heme</keyword>
<dbReference type="Gene3D" id="1.10.760.10">
    <property type="entry name" value="Cytochrome c-like domain"/>
    <property type="match status" value="1"/>
</dbReference>
<sequence>MPQVKPPFCDTVPGDLTSRTAPPQTEEAGCGKASADFGLLLRGLPEDFPISIQECRECLARRGRESRDTNRCVAIWAGIIGCLAIGFTGCRKAPNLTPEQAEGKHVYDAGCAHCHEENDLHLKKVPPNLHGLFNHKVLPDGEPATDGEVGHLLMTGKGMMPSFAYQLTKEQMDALLAYLHTGMRDEQSP</sequence>
<dbReference type="GO" id="GO:0046872">
    <property type="term" value="F:metal ion binding"/>
    <property type="evidence" value="ECO:0007669"/>
    <property type="project" value="UniProtKB-KW"/>
</dbReference>
<reference evidence="7" key="1">
    <citation type="submission" date="2018-02" db="EMBL/GenBank/DDBJ databases">
        <authorList>
            <person name="Hausmann B."/>
        </authorList>
    </citation>
    <scope>NUCLEOTIDE SEQUENCE [LARGE SCALE GENOMIC DNA]</scope>
    <source>
        <strain evidence="7">Peat soil MAG SbA5</strain>
    </source>
</reference>
<dbReference type="GO" id="GO:0009055">
    <property type="term" value="F:electron transfer activity"/>
    <property type="evidence" value="ECO:0007669"/>
    <property type="project" value="InterPro"/>
</dbReference>
<dbReference type="Proteomes" id="UP000239735">
    <property type="component" value="Unassembled WGS sequence"/>
</dbReference>
<keyword evidence="2 4" id="KW-0479">Metal-binding</keyword>
<dbReference type="SUPFAM" id="SSF46626">
    <property type="entry name" value="Cytochrome c"/>
    <property type="match status" value="1"/>
</dbReference>
<dbReference type="Pfam" id="PF13442">
    <property type="entry name" value="Cytochrome_CBB3"/>
    <property type="match status" value="1"/>
</dbReference>
<feature type="domain" description="Cytochrome c" evidence="5">
    <location>
        <begin position="98"/>
        <end position="183"/>
    </location>
</feature>
<dbReference type="EMBL" id="OKRB01000078">
    <property type="protein sequence ID" value="SPE19267.1"/>
    <property type="molecule type" value="Genomic_DNA"/>
</dbReference>
<protein>
    <submittedName>
        <fullName evidence="6">Cytochrome c family protein (Modular protein)</fullName>
    </submittedName>
</protein>